<proteinExistence type="predicted"/>
<feature type="domain" description="GRF-type" evidence="5">
    <location>
        <begin position="36"/>
        <end position="82"/>
    </location>
</feature>
<dbReference type="EMBL" id="CM029044">
    <property type="protein sequence ID" value="KAG2604036.1"/>
    <property type="molecule type" value="Genomic_DNA"/>
</dbReference>
<evidence type="ECO:0000259" key="5">
    <source>
        <dbReference type="PROSITE" id="PS51999"/>
    </source>
</evidence>
<comment type="caution">
    <text evidence="6">The sequence shown here is derived from an EMBL/GenBank/DDBJ whole genome shotgun (WGS) entry which is preliminary data.</text>
</comment>
<dbReference type="PROSITE" id="PS51999">
    <property type="entry name" value="ZF_GRF"/>
    <property type="match status" value="1"/>
</dbReference>
<evidence type="ECO:0000313" key="7">
    <source>
        <dbReference type="Proteomes" id="UP000823388"/>
    </source>
</evidence>
<evidence type="ECO:0000256" key="3">
    <source>
        <dbReference type="ARBA" id="ARBA00022833"/>
    </source>
</evidence>
<dbReference type="InterPro" id="IPR010666">
    <property type="entry name" value="Znf_GRF"/>
</dbReference>
<accession>A0A8T0T6R5</accession>
<evidence type="ECO:0000256" key="2">
    <source>
        <dbReference type="ARBA" id="ARBA00022771"/>
    </source>
</evidence>
<dbReference type="PANTHER" id="PTHR33680">
    <property type="entry name" value="OS07G0190500 PROTEIN"/>
    <property type="match status" value="1"/>
</dbReference>
<sequence>MSRCRLESAASRGSAPTADQGALLFGKETGFPLIRCDQCGLERVIELRSWTEKNYVRVFFRCPRNIIGAPDRCGFYFWQREYFEKLVSMGKIPVLEDAEPVSPAEDEAVSRLKAGNIATAIGVEAQLERLARTVKMLVFIVCVCVWLLPQSMCSSRNMSVCLVAIPMVEQWKLSATLSIQNDDSGFISV</sequence>
<dbReference type="AlphaFoldDB" id="A0A8T0T6R5"/>
<organism evidence="6 7">
    <name type="scientific">Panicum virgatum</name>
    <name type="common">Blackwell switchgrass</name>
    <dbReference type="NCBI Taxonomy" id="38727"/>
    <lineage>
        <taxon>Eukaryota</taxon>
        <taxon>Viridiplantae</taxon>
        <taxon>Streptophyta</taxon>
        <taxon>Embryophyta</taxon>
        <taxon>Tracheophyta</taxon>
        <taxon>Spermatophyta</taxon>
        <taxon>Magnoliopsida</taxon>
        <taxon>Liliopsida</taxon>
        <taxon>Poales</taxon>
        <taxon>Poaceae</taxon>
        <taxon>PACMAD clade</taxon>
        <taxon>Panicoideae</taxon>
        <taxon>Panicodae</taxon>
        <taxon>Paniceae</taxon>
        <taxon>Panicinae</taxon>
        <taxon>Panicum</taxon>
        <taxon>Panicum sect. Hiantes</taxon>
    </lineage>
</organism>
<evidence type="ECO:0000313" key="6">
    <source>
        <dbReference type="EMBL" id="KAG2604036.1"/>
    </source>
</evidence>
<evidence type="ECO:0000256" key="4">
    <source>
        <dbReference type="PROSITE-ProRule" id="PRU01343"/>
    </source>
</evidence>
<gene>
    <name evidence="6" type="ORF">PVAP13_4NG033000</name>
</gene>
<dbReference type="PANTHER" id="PTHR33680:SF7">
    <property type="entry name" value="OS02G0474200 PROTEIN"/>
    <property type="match status" value="1"/>
</dbReference>
<protein>
    <recommendedName>
        <fullName evidence="5">GRF-type domain-containing protein</fullName>
    </recommendedName>
</protein>
<dbReference type="Proteomes" id="UP000823388">
    <property type="component" value="Chromosome 4N"/>
</dbReference>
<keyword evidence="3" id="KW-0862">Zinc</keyword>
<name>A0A8T0T6R5_PANVG</name>
<keyword evidence="1" id="KW-0479">Metal-binding</keyword>
<dbReference type="GO" id="GO:0008270">
    <property type="term" value="F:zinc ion binding"/>
    <property type="evidence" value="ECO:0007669"/>
    <property type="project" value="UniProtKB-KW"/>
</dbReference>
<evidence type="ECO:0000256" key="1">
    <source>
        <dbReference type="ARBA" id="ARBA00022723"/>
    </source>
</evidence>
<keyword evidence="7" id="KW-1185">Reference proteome</keyword>
<reference evidence="6" key="1">
    <citation type="submission" date="2020-05" db="EMBL/GenBank/DDBJ databases">
        <title>WGS assembly of Panicum virgatum.</title>
        <authorList>
            <person name="Lovell J.T."/>
            <person name="Jenkins J."/>
            <person name="Shu S."/>
            <person name="Juenger T.E."/>
            <person name="Schmutz J."/>
        </authorList>
    </citation>
    <scope>NUCLEOTIDE SEQUENCE</scope>
    <source>
        <strain evidence="6">AP13</strain>
    </source>
</reference>
<keyword evidence="2 4" id="KW-0863">Zinc-finger</keyword>